<dbReference type="GO" id="GO:0046872">
    <property type="term" value="F:metal ion binding"/>
    <property type="evidence" value="ECO:0007669"/>
    <property type="project" value="UniProtKB-KW"/>
</dbReference>
<dbReference type="SUPFAM" id="SSF53623">
    <property type="entry name" value="MurD-like peptide ligases, catalytic domain"/>
    <property type="match status" value="1"/>
</dbReference>
<dbReference type="Gene3D" id="3.40.1190.10">
    <property type="entry name" value="Mur-like, catalytic domain"/>
    <property type="match status" value="1"/>
</dbReference>
<dbReference type="Gene3D" id="3.90.190.20">
    <property type="entry name" value="Mur ligase, C-terminal domain"/>
    <property type="match status" value="1"/>
</dbReference>
<keyword evidence="3" id="KW-0479">Metal-binding</keyword>
<protein>
    <submittedName>
        <fullName evidence="7">Mur ligase</fullName>
    </submittedName>
</protein>
<dbReference type="Proteomes" id="UP000245771">
    <property type="component" value="Unassembled WGS sequence"/>
</dbReference>
<keyword evidence="5" id="KW-0067">ATP-binding</keyword>
<name>A0A316V2P4_9BASI</name>
<evidence type="ECO:0000256" key="5">
    <source>
        <dbReference type="ARBA" id="ARBA00022840"/>
    </source>
</evidence>
<dbReference type="NCBIfam" id="TIGR01499">
    <property type="entry name" value="folC"/>
    <property type="match status" value="1"/>
</dbReference>
<gene>
    <name evidence="7" type="ORF">FA14DRAFT_128480</name>
</gene>
<dbReference type="STRING" id="1280837.A0A316V2P4"/>
<dbReference type="GO" id="GO:0005739">
    <property type="term" value="C:mitochondrion"/>
    <property type="evidence" value="ECO:0007669"/>
    <property type="project" value="TreeGrafter"/>
</dbReference>
<evidence type="ECO:0000256" key="6">
    <source>
        <dbReference type="ARBA" id="ARBA00022842"/>
    </source>
</evidence>
<keyword evidence="2 7" id="KW-0436">Ligase</keyword>
<dbReference type="SUPFAM" id="SSF53244">
    <property type="entry name" value="MurD-like peptide ligases, peptide-binding domain"/>
    <property type="match status" value="1"/>
</dbReference>
<keyword evidence="8" id="KW-1185">Reference proteome</keyword>
<proteinExistence type="inferred from homology"/>
<evidence type="ECO:0000256" key="3">
    <source>
        <dbReference type="ARBA" id="ARBA00022723"/>
    </source>
</evidence>
<evidence type="ECO:0000313" key="7">
    <source>
        <dbReference type="EMBL" id="PWN31268.1"/>
    </source>
</evidence>
<evidence type="ECO:0000256" key="1">
    <source>
        <dbReference type="ARBA" id="ARBA00008276"/>
    </source>
</evidence>
<dbReference type="InterPro" id="IPR036615">
    <property type="entry name" value="Mur_ligase_C_dom_sf"/>
</dbReference>
<reference evidence="7 8" key="1">
    <citation type="journal article" date="2018" name="Mol. Biol. Evol.">
        <title>Broad Genomic Sampling Reveals a Smut Pathogenic Ancestry of the Fungal Clade Ustilaginomycotina.</title>
        <authorList>
            <person name="Kijpornyongpan T."/>
            <person name="Mondo S.J."/>
            <person name="Barry K."/>
            <person name="Sandor L."/>
            <person name="Lee J."/>
            <person name="Lipzen A."/>
            <person name="Pangilinan J."/>
            <person name="LaButti K."/>
            <person name="Hainaut M."/>
            <person name="Henrissat B."/>
            <person name="Grigoriev I.V."/>
            <person name="Spatafora J.W."/>
            <person name="Aime M.C."/>
        </authorList>
    </citation>
    <scope>NUCLEOTIDE SEQUENCE [LARGE SCALE GENOMIC DNA]</scope>
    <source>
        <strain evidence="7 8">MCA 3882</strain>
    </source>
</reference>
<dbReference type="AlphaFoldDB" id="A0A316V2P4"/>
<dbReference type="InterPro" id="IPR036565">
    <property type="entry name" value="Mur-like_cat_sf"/>
</dbReference>
<keyword evidence="6" id="KW-0460">Magnesium</keyword>
<dbReference type="FunCoup" id="A0A316V2P4">
    <property type="interactions" value="165"/>
</dbReference>
<evidence type="ECO:0000313" key="8">
    <source>
        <dbReference type="Proteomes" id="UP000245771"/>
    </source>
</evidence>
<dbReference type="GO" id="GO:0008841">
    <property type="term" value="F:dihydrofolate synthase activity"/>
    <property type="evidence" value="ECO:0007669"/>
    <property type="project" value="TreeGrafter"/>
</dbReference>
<sequence length="565" mass="62336">MIDLSLARIQSLLCRLNSPQTRFPVIHIAGTNAKGSTVCHLSSLLQNVVGLRVGTFTSPHLVEERDACQIDGIVIDLEIWREAKQMVLEAEEHGEESNKCTPFEVLTASTFTALNLLKDGRRPDILVVEVGMGGALDATNVFNDEQVLASVITAIDFDHQALLGNTLTEIARQKAGIIKRNGLCIIADQRRQFHDDDDEKVDPTRIISFQDHEISALKADQEIVESIRKVALERNARIAQAKIPWLTLGQSDPNRSDSWPAYTTADLRYSPIMYASRIRKGDFCAKTGDHLVAGPSLRLPATRACMMGAFVALQTLWSIARDETPSGFGVDGSDANEELRLRIAFGVRDNLLAKNLIEECVASCHLAGRAEWKSISRDVFCDTEMDDDDDDERFEILTLVDGAHNPAAAIALRQYIDACIDAHTLSNFTAGKTITISWILAFSRGKAIDQMATNLTTEKSTPSERLSLDDHSIRQSKVQVQHRVGVISFSTPVEGMPWVQCMAPEEAVGHFKNKDDVIEAITLKDLPSALRWASQSGNGKVDDKVPNMIVIAGSLYLVSDVHRLR</sequence>
<keyword evidence="4" id="KW-0547">Nucleotide-binding</keyword>
<comment type="similarity">
    <text evidence="1">Belongs to the folylpolyglutamate synthase family.</text>
</comment>
<accession>A0A316V2P4</accession>
<evidence type="ECO:0000256" key="2">
    <source>
        <dbReference type="ARBA" id="ARBA00022598"/>
    </source>
</evidence>
<dbReference type="InParanoid" id="A0A316V2P4"/>
<organism evidence="7 8">
    <name type="scientific">Meira miltonrushii</name>
    <dbReference type="NCBI Taxonomy" id="1280837"/>
    <lineage>
        <taxon>Eukaryota</taxon>
        <taxon>Fungi</taxon>
        <taxon>Dikarya</taxon>
        <taxon>Basidiomycota</taxon>
        <taxon>Ustilaginomycotina</taxon>
        <taxon>Exobasidiomycetes</taxon>
        <taxon>Exobasidiales</taxon>
        <taxon>Brachybasidiaceae</taxon>
        <taxon>Meira</taxon>
    </lineage>
</organism>
<dbReference type="EMBL" id="KZ819614">
    <property type="protein sequence ID" value="PWN31268.1"/>
    <property type="molecule type" value="Genomic_DNA"/>
</dbReference>
<dbReference type="RefSeq" id="XP_025351570.1">
    <property type="nucleotide sequence ID" value="XM_025496863.1"/>
</dbReference>
<dbReference type="GO" id="GO:0005524">
    <property type="term" value="F:ATP binding"/>
    <property type="evidence" value="ECO:0007669"/>
    <property type="project" value="UniProtKB-KW"/>
</dbReference>
<dbReference type="PANTHER" id="PTHR11136:SF0">
    <property type="entry name" value="DIHYDROFOLATE SYNTHETASE-RELATED"/>
    <property type="match status" value="1"/>
</dbReference>
<dbReference type="PANTHER" id="PTHR11136">
    <property type="entry name" value="FOLYLPOLYGLUTAMATE SYNTHASE-RELATED"/>
    <property type="match status" value="1"/>
</dbReference>
<evidence type="ECO:0000256" key="4">
    <source>
        <dbReference type="ARBA" id="ARBA00022741"/>
    </source>
</evidence>
<dbReference type="OrthoDB" id="5212574at2759"/>
<dbReference type="GeneID" id="37018644"/>
<dbReference type="GO" id="GO:0004326">
    <property type="term" value="F:tetrahydrofolylpolyglutamate synthase activity"/>
    <property type="evidence" value="ECO:0007669"/>
    <property type="project" value="InterPro"/>
</dbReference>
<dbReference type="GO" id="GO:0005829">
    <property type="term" value="C:cytosol"/>
    <property type="evidence" value="ECO:0007669"/>
    <property type="project" value="TreeGrafter"/>
</dbReference>
<dbReference type="UniPathway" id="UPA00850"/>
<dbReference type="InterPro" id="IPR001645">
    <property type="entry name" value="Folylpolyglutamate_synth"/>
</dbReference>